<name>A0A7J9M6W2_GOSSC</name>
<keyword evidence="2" id="KW-1185">Reference proteome</keyword>
<gene>
    <name evidence="1" type="ORF">Goshw_025059</name>
</gene>
<sequence>MPVPSISLANLVTKQHMQWRKRVQV</sequence>
<accession>A0A7J9M6W2</accession>
<comment type="caution">
    <text evidence="1">The sequence shown here is derived from an EMBL/GenBank/DDBJ whole genome shotgun (WGS) entry which is preliminary data.</text>
</comment>
<dbReference type="Proteomes" id="UP000593576">
    <property type="component" value="Unassembled WGS sequence"/>
</dbReference>
<organism evidence="1 2">
    <name type="scientific">Gossypium schwendimanii</name>
    <name type="common">Cotton</name>
    <dbReference type="NCBI Taxonomy" id="34291"/>
    <lineage>
        <taxon>Eukaryota</taxon>
        <taxon>Viridiplantae</taxon>
        <taxon>Streptophyta</taxon>
        <taxon>Embryophyta</taxon>
        <taxon>Tracheophyta</taxon>
        <taxon>Spermatophyta</taxon>
        <taxon>Magnoliopsida</taxon>
        <taxon>eudicotyledons</taxon>
        <taxon>Gunneridae</taxon>
        <taxon>Pentapetalae</taxon>
        <taxon>rosids</taxon>
        <taxon>malvids</taxon>
        <taxon>Malvales</taxon>
        <taxon>Malvaceae</taxon>
        <taxon>Malvoideae</taxon>
        <taxon>Gossypium</taxon>
    </lineage>
</organism>
<protein>
    <submittedName>
        <fullName evidence="1">Uncharacterized protein</fullName>
    </submittedName>
</protein>
<proteinExistence type="predicted"/>
<evidence type="ECO:0000313" key="2">
    <source>
        <dbReference type="Proteomes" id="UP000593576"/>
    </source>
</evidence>
<dbReference type="AlphaFoldDB" id="A0A7J9M6W2"/>
<feature type="non-terminal residue" evidence="1">
    <location>
        <position position="25"/>
    </location>
</feature>
<dbReference type="EMBL" id="JABFAF010000009">
    <property type="protein sequence ID" value="MBA0866852.1"/>
    <property type="molecule type" value="Genomic_DNA"/>
</dbReference>
<reference evidence="1 2" key="1">
    <citation type="journal article" date="2019" name="Genome Biol. Evol.">
        <title>Insights into the evolution of the New World diploid cottons (Gossypium, subgenus Houzingenia) based on genome sequencing.</title>
        <authorList>
            <person name="Grover C.E."/>
            <person name="Arick M.A. 2nd"/>
            <person name="Thrash A."/>
            <person name="Conover J.L."/>
            <person name="Sanders W.S."/>
            <person name="Peterson D.G."/>
            <person name="Frelichowski J.E."/>
            <person name="Scheffler J.A."/>
            <person name="Scheffler B.E."/>
            <person name="Wendel J.F."/>
        </authorList>
    </citation>
    <scope>NUCLEOTIDE SEQUENCE [LARGE SCALE GENOMIC DNA]</scope>
    <source>
        <strain evidence="1">1</strain>
        <tissue evidence="1">Leaf</tissue>
    </source>
</reference>
<evidence type="ECO:0000313" key="1">
    <source>
        <dbReference type="EMBL" id="MBA0866852.1"/>
    </source>
</evidence>